<gene>
    <name evidence="3" type="ORF">D8M06_12915</name>
</gene>
<dbReference type="PANTHER" id="PTHR40070:SF1">
    <property type="entry name" value="UPF0478 PROTEIN YTXG"/>
    <property type="match status" value="1"/>
</dbReference>
<dbReference type="Proteomes" id="UP000269301">
    <property type="component" value="Unassembled WGS sequence"/>
</dbReference>
<feature type="coiled-coil region" evidence="1">
    <location>
        <begin position="51"/>
        <end position="78"/>
    </location>
</feature>
<keyword evidence="2" id="KW-0472">Membrane</keyword>
<proteinExistence type="predicted"/>
<dbReference type="Pfam" id="PF06103">
    <property type="entry name" value="DUF948"/>
    <property type="match status" value="1"/>
</dbReference>
<feature type="transmembrane region" description="Helical" evidence="2">
    <location>
        <begin position="6"/>
        <end position="26"/>
    </location>
</feature>
<dbReference type="RefSeq" id="WP_121204824.1">
    <property type="nucleotide sequence ID" value="NZ_RBZP01000011.1"/>
</dbReference>
<reference evidence="3 4" key="1">
    <citation type="journal article" date="2016" name="Int. J. Syst. Evol. Microbiol.">
        <title>Oceanobacillus halophilus sp. nov., a novel moderately halophilic bacterium from a hypersaline lake.</title>
        <authorList>
            <person name="Amoozegar M.A."/>
            <person name="Bagheri M."/>
            <person name="Makhdoumi A."/>
            <person name="Nikou M.M."/>
            <person name="Fazeli S.A.S."/>
            <person name="Schumann P."/>
            <person name="Sproer C."/>
            <person name="Sanchez-Porro C."/>
            <person name="Ventosa A."/>
        </authorList>
    </citation>
    <scope>NUCLEOTIDE SEQUENCE [LARGE SCALE GENOMIC DNA]</scope>
    <source>
        <strain evidence="3 4">DSM 23996</strain>
    </source>
</reference>
<dbReference type="EMBL" id="RBZP01000011">
    <property type="protein sequence ID" value="RKQ32279.1"/>
    <property type="molecule type" value="Genomic_DNA"/>
</dbReference>
<keyword evidence="4" id="KW-1185">Reference proteome</keyword>
<dbReference type="InterPro" id="IPR009293">
    <property type="entry name" value="UPF0478"/>
</dbReference>
<evidence type="ECO:0000313" key="4">
    <source>
        <dbReference type="Proteomes" id="UP000269301"/>
    </source>
</evidence>
<evidence type="ECO:0000256" key="1">
    <source>
        <dbReference type="SAM" id="Coils"/>
    </source>
</evidence>
<dbReference type="OrthoDB" id="2440576at2"/>
<dbReference type="AlphaFoldDB" id="A0A494ZZA0"/>
<keyword evidence="1" id="KW-0175">Coiled coil</keyword>
<dbReference type="PANTHER" id="PTHR40070">
    <property type="entry name" value="UPF0478 PROTEIN YTXG"/>
    <property type="match status" value="1"/>
</dbReference>
<keyword evidence="2" id="KW-1133">Transmembrane helix</keyword>
<name>A0A494ZZA0_9BACI</name>
<evidence type="ECO:0000313" key="3">
    <source>
        <dbReference type="EMBL" id="RKQ32279.1"/>
    </source>
</evidence>
<comment type="caution">
    <text evidence="3">The sequence shown here is derived from an EMBL/GenBank/DDBJ whole genome shotgun (WGS) entry which is preliminary data.</text>
</comment>
<accession>A0A494ZZA0</accession>
<protein>
    <submittedName>
        <fullName evidence="3">DUF948 domain-containing protein</fullName>
    </submittedName>
</protein>
<sequence>MEIIYFGILLCSIAFFIAVIYISIVLKHLADVTRSLGYTLKDVEEQFSYITPQLMNTLKEANKTVDELEENIKATDSLFDSVHNVGESINSLNKSYKNYKDQVTDEQFQKQLKPAIEGIKWGEALTQILTKWKKAN</sequence>
<keyword evidence="2" id="KW-0812">Transmembrane</keyword>
<evidence type="ECO:0000256" key="2">
    <source>
        <dbReference type="SAM" id="Phobius"/>
    </source>
</evidence>
<organism evidence="3 4">
    <name type="scientific">Oceanobacillus halophilus</name>
    <dbReference type="NCBI Taxonomy" id="930130"/>
    <lineage>
        <taxon>Bacteria</taxon>
        <taxon>Bacillati</taxon>
        <taxon>Bacillota</taxon>
        <taxon>Bacilli</taxon>
        <taxon>Bacillales</taxon>
        <taxon>Bacillaceae</taxon>
        <taxon>Oceanobacillus</taxon>
    </lineage>
</organism>